<dbReference type="InterPro" id="IPR046318">
    <property type="entry name" value="DUF5344"/>
</dbReference>
<name>A0A7T6Z2P5_9BACI</name>
<dbReference type="AlphaFoldDB" id="A0A7T6Z2P5"/>
<sequence>MNEIKITYGSVEHGLTTISAGANQLNANYSSNVGQNNILNMVDELNEMCVLADDLMNSYRALLTSNIQTTQSHISTLKQTDTSLASSMN</sequence>
<protein>
    <submittedName>
        <fullName evidence="1">YwqI/YxiC family protein</fullName>
    </submittedName>
</protein>
<dbReference type="Pfam" id="PF17279">
    <property type="entry name" value="DUF5344"/>
    <property type="match status" value="1"/>
</dbReference>
<evidence type="ECO:0000313" key="2">
    <source>
        <dbReference type="Proteomes" id="UP000595823"/>
    </source>
</evidence>
<accession>A0A7T6Z2P5</accession>
<dbReference type="EMBL" id="CP054705">
    <property type="protein sequence ID" value="QQK75683.1"/>
    <property type="molecule type" value="Genomic_DNA"/>
</dbReference>
<dbReference type="Proteomes" id="UP000595823">
    <property type="component" value="Chromosome"/>
</dbReference>
<evidence type="ECO:0000313" key="1">
    <source>
        <dbReference type="EMBL" id="QQK75683.1"/>
    </source>
</evidence>
<dbReference type="KEGG" id="scia:HUG15_08980"/>
<keyword evidence="2" id="KW-1185">Reference proteome</keyword>
<reference evidence="1 2" key="1">
    <citation type="submission" date="2020-06" db="EMBL/GenBank/DDBJ databases">
        <title>Genomic analysis of Salicibibacter sp. NKC5-3.</title>
        <authorList>
            <person name="Oh Y.J."/>
        </authorList>
    </citation>
    <scope>NUCLEOTIDE SEQUENCE [LARGE SCALE GENOMIC DNA]</scope>
    <source>
        <strain evidence="1 2">NKC5-3</strain>
    </source>
</reference>
<gene>
    <name evidence="1" type="ORF">HUG15_08980</name>
</gene>
<organism evidence="1 2">
    <name type="scientific">Salicibibacter cibarius</name>
    <dbReference type="NCBI Taxonomy" id="2743000"/>
    <lineage>
        <taxon>Bacteria</taxon>
        <taxon>Bacillati</taxon>
        <taxon>Bacillota</taxon>
        <taxon>Bacilli</taxon>
        <taxon>Bacillales</taxon>
        <taxon>Bacillaceae</taxon>
        <taxon>Salicibibacter</taxon>
    </lineage>
</organism>
<proteinExistence type="predicted"/>
<dbReference type="RefSeq" id="WP_200128317.1">
    <property type="nucleotide sequence ID" value="NZ_CP054705.1"/>
</dbReference>